<keyword evidence="6" id="KW-0732">Signal</keyword>
<evidence type="ECO:0000256" key="6">
    <source>
        <dbReference type="SAM" id="SignalP"/>
    </source>
</evidence>
<dbReference type="InterPro" id="IPR023296">
    <property type="entry name" value="Glyco_hydro_beta-prop_sf"/>
</dbReference>
<feature type="chain" id="PRO_5030777386" evidence="6">
    <location>
        <begin position="34"/>
        <end position="359"/>
    </location>
</feature>
<accession>A0A7X0JD46</accession>
<dbReference type="Gene3D" id="2.115.10.20">
    <property type="entry name" value="Glycosyl hydrolase domain, family 43"/>
    <property type="match status" value="1"/>
</dbReference>
<dbReference type="RefSeq" id="WP_184506226.1">
    <property type="nucleotide sequence ID" value="NZ_JACHBT010000012.1"/>
</dbReference>
<evidence type="ECO:0000256" key="1">
    <source>
        <dbReference type="ARBA" id="ARBA00004834"/>
    </source>
</evidence>
<dbReference type="PANTHER" id="PTHR43301:SF3">
    <property type="entry name" value="ARABINAN ENDO-1,5-ALPHA-L-ARABINOSIDASE A-RELATED"/>
    <property type="match status" value="1"/>
</dbReference>
<organism evidence="7 8">
    <name type="scientific">Sphingomonas endophytica</name>
    <dbReference type="NCBI Taxonomy" id="869719"/>
    <lineage>
        <taxon>Bacteria</taxon>
        <taxon>Pseudomonadati</taxon>
        <taxon>Pseudomonadota</taxon>
        <taxon>Alphaproteobacteria</taxon>
        <taxon>Sphingomonadales</taxon>
        <taxon>Sphingomonadaceae</taxon>
        <taxon>Sphingomonas</taxon>
    </lineage>
</organism>
<dbReference type="SUPFAM" id="SSF75005">
    <property type="entry name" value="Arabinanase/levansucrase/invertase"/>
    <property type="match status" value="1"/>
</dbReference>
<dbReference type="Pfam" id="PF04616">
    <property type="entry name" value="Glyco_hydro_43"/>
    <property type="match status" value="1"/>
</dbReference>
<proteinExistence type="inferred from homology"/>
<dbReference type="CDD" id="cd08981">
    <property type="entry name" value="GH43_Bt1873-like"/>
    <property type="match status" value="1"/>
</dbReference>
<keyword evidence="3 5" id="KW-0378">Hydrolase</keyword>
<comment type="caution">
    <text evidence="7">The sequence shown here is derived from an EMBL/GenBank/DDBJ whole genome shotgun (WGS) entry which is preliminary data.</text>
</comment>
<comment type="similarity">
    <text evidence="2 5">Belongs to the glycosyl hydrolase 43 family.</text>
</comment>
<name>A0A7X0JD46_9SPHN</name>
<feature type="signal peptide" evidence="6">
    <location>
        <begin position="1"/>
        <end position="33"/>
    </location>
</feature>
<evidence type="ECO:0000256" key="4">
    <source>
        <dbReference type="ARBA" id="ARBA00023295"/>
    </source>
</evidence>
<evidence type="ECO:0000256" key="3">
    <source>
        <dbReference type="ARBA" id="ARBA00022801"/>
    </source>
</evidence>
<protein>
    <submittedName>
        <fullName evidence="7">Beta-xylosidase</fullName>
    </submittedName>
</protein>
<comment type="pathway">
    <text evidence="1">Glycan metabolism; L-arabinan degradation.</text>
</comment>
<dbReference type="EMBL" id="JACHBT010000012">
    <property type="protein sequence ID" value="MBB6505423.1"/>
    <property type="molecule type" value="Genomic_DNA"/>
</dbReference>
<evidence type="ECO:0000256" key="2">
    <source>
        <dbReference type="ARBA" id="ARBA00009865"/>
    </source>
</evidence>
<dbReference type="GO" id="GO:0004553">
    <property type="term" value="F:hydrolase activity, hydrolyzing O-glycosyl compounds"/>
    <property type="evidence" value="ECO:0007669"/>
    <property type="project" value="InterPro"/>
</dbReference>
<reference evidence="7 8" key="1">
    <citation type="submission" date="2020-08" db="EMBL/GenBank/DDBJ databases">
        <title>The Agave Microbiome: Exploring the role of microbial communities in plant adaptations to desert environments.</title>
        <authorList>
            <person name="Partida-Martinez L.P."/>
        </authorList>
    </citation>
    <scope>NUCLEOTIDE SEQUENCE [LARGE SCALE GENOMIC DNA]</scope>
    <source>
        <strain evidence="7 8">AS3.13</strain>
    </source>
</reference>
<evidence type="ECO:0000313" key="7">
    <source>
        <dbReference type="EMBL" id="MBB6505423.1"/>
    </source>
</evidence>
<reference evidence="7 8" key="2">
    <citation type="submission" date="2020-08" db="EMBL/GenBank/DDBJ databases">
        <authorList>
            <person name="Partida-Martinez L."/>
            <person name="Huntemann M."/>
            <person name="Clum A."/>
            <person name="Wang J."/>
            <person name="Palaniappan K."/>
            <person name="Ritter S."/>
            <person name="Chen I.-M."/>
            <person name="Stamatis D."/>
            <person name="Reddy T."/>
            <person name="O'Malley R."/>
            <person name="Daum C."/>
            <person name="Shapiro N."/>
            <person name="Ivanova N."/>
            <person name="Kyrpides N."/>
            <person name="Woyke T."/>
        </authorList>
    </citation>
    <scope>NUCLEOTIDE SEQUENCE [LARGE SCALE GENOMIC DNA]</scope>
    <source>
        <strain evidence="7 8">AS3.13</strain>
    </source>
</reference>
<evidence type="ECO:0000256" key="5">
    <source>
        <dbReference type="RuleBase" id="RU361187"/>
    </source>
</evidence>
<dbReference type="PANTHER" id="PTHR43301">
    <property type="entry name" value="ARABINAN ENDO-1,5-ALPHA-L-ARABINOSIDASE"/>
    <property type="match status" value="1"/>
</dbReference>
<evidence type="ECO:0000313" key="8">
    <source>
        <dbReference type="Proteomes" id="UP000522313"/>
    </source>
</evidence>
<sequence>MTILAAARIGVTAALRAILIVTLACATWSVATAAPRAPDAPLLLPDMPLHDPWIVADRATRTYWLFTRNEHRLTGDKRLGIMAYRSRDLKHWQRPVLVFTLPEDSWANDGAWAPEVHRWKRRWYLFSTFYNDALKLPGENGRQPVRRSTLLASSATLGGPYRIERGGAPIVDAARMTLDGSLHVDRNGQPWMVYAHEWVQVGDGTIEAVPLDHGLAAAGPPQLLFRASDAPWVKRADPADPKAGNVTDGPELFRTRTGTLLMLWSSYDRRGYVQSLARSRSGTIAGPWEQLPPLVRGDSGHGMLFRTFEGRLTMVLHRPFENARGKLYAMRDLGDTIAVERELTELDGETRPVVTAAGD</sequence>
<dbReference type="GO" id="GO:0005975">
    <property type="term" value="P:carbohydrate metabolic process"/>
    <property type="evidence" value="ECO:0007669"/>
    <property type="project" value="InterPro"/>
</dbReference>
<gene>
    <name evidence="7" type="ORF">F4693_002411</name>
</gene>
<keyword evidence="4 5" id="KW-0326">Glycosidase</keyword>
<dbReference type="InterPro" id="IPR050727">
    <property type="entry name" value="GH43_arabinanases"/>
</dbReference>
<dbReference type="AlphaFoldDB" id="A0A7X0JD46"/>
<dbReference type="Proteomes" id="UP000522313">
    <property type="component" value="Unassembled WGS sequence"/>
</dbReference>
<dbReference type="InterPro" id="IPR006710">
    <property type="entry name" value="Glyco_hydro_43"/>
</dbReference>